<dbReference type="EC" id="3.1.3.71" evidence="3"/>
<accession>A0A1M6AH36</accession>
<dbReference type="Proteomes" id="UP000184050">
    <property type="component" value="Unassembled WGS sequence"/>
</dbReference>
<evidence type="ECO:0000256" key="3">
    <source>
        <dbReference type="ARBA" id="ARBA00012953"/>
    </source>
</evidence>
<name>A0A1M6AH36_9BACT</name>
<keyword evidence="5" id="KW-0378">Hydrolase</keyword>
<evidence type="ECO:0000313" key="9">
    <source>
        <dbReference type="Proteomes" id="UP000184050"/>
    </source>
</evidence>
<dbReference type="AlphaFoldDB" id="A0A1M6AH36"/>
<dbReference type="GO" id="GO:0000287">
    <property type="term" value="F:magnesium ion binding"/>
    <property type="evidence" value="ECO:0007669"/>
    <property type="project" value="InterPro"/>
</dbReference>
<evidence type="ECO:0000256" key="6">
    <source>
        <dbReference type="ARBA" id="ARBA00022842"/>
    </source>
</evidence>
<proteinExistence type="inferred from homology"/>
<evidence type="ECO:0000256" key="5">
    <source>
        <dbReference type="ARBA" id="ARBA00022801"/>
    </source>
</evidence>
<evidence type="ECO:0000256" key="2">
    <source>
        <dbReference type="ARBA" id="ARBA00009997"/>
    </source>
</evidence>
<comment type="catalytic activity">
    <reaction evidence="7">
        <text>(2R)-O-phospho-3-sulfolactate + H2O = (2R)-3-sulfolactate + phosphate</text>
        <dbReference type="Rhea" id="RHEA:23416"/>
        <dbReference type="ChEBI" id="CHEBI:15377"/>
        <dbReference type="ChEBI" id="CHEBI:15597"/>
        <dbReference type="ChEBI" id="CHEBI:43474"/>
        <dbReference type="ChEBI" id="CHEBI:58738"/>
        <dbReference type="EC" id="3.1.3.71"/>
    </reaction>
</comment>
<reference evidence="8 9" key="1">
    <citation type="submission" date="2016-11" db="EMBL/GenBank/DDBJ databases">
        <authorList>
            <person name="Jaros S."/>
            <person name="Januszkiewicz K."/>
            <person name="Wedrychowicz H."/>
        </authorList>
    </citation>
    <scope>NUCLEOTIDE SEQUENCE [LARGE SCALE GENOMIC DNA]</scope>
    <source>
        <strain evidence="8 9">DSM 27063</strain>
    </source>
</reference>
<evidence type="ECO:0000313" key="8">
    <source>
        <dbReference type="EMBL" id="SHI35799.1"/>
    </source>
</evidence>
<comment type="similarity">
    <text evidence="2">Belongs to the ComB family.</text>
</comment>
<dbReference type="EMBL" id="FQZE01000001">
    <property type="protein sequence ID" value="SHI35799.1"/>
    <property type="molecule type" value="Genomic_DNA"/>
</dbReference>
<gene>
    <name evidence="8" type="ORF">SAMN05444280_101203</name>
</gene>
<dbReference type="Gene3D" id="3.90.1560.10">
    <property type="entry name" value="ComB-like"/>
    <property type="match status" value="1"/>
</dbReference>
<dbReference type="STRING" id="1168035.SAMN05444280_101203"/>
<evidence type="ECO:0000256" key="4">
    <source>
        <dbReference type="ARBA" id="ARBA00021948"/>
    </source>
</evidence>
<evidence type="ECO:0000256" key="1">
    <source>
        <dbReference type="ARBA" id="ARBA00001946"/>
    </source>
</evidence>
<organism evidence="8 9">
    <name type="scientific">Tangfeifania diversioriginum</name>
    <dbReference type="NCBI Taxonomy" id="1168035"/>
    <lineage>
        <taxon>Bacteria</taxon>
        <taxon>Pseudomonadati</taxon>
        <taxon>Bacteroidota</taxon>
        <taxon>Bacteroidia</taxon>
        <taxon>Marinilabiliales</taxon>
        <taxon>Prolixibacteraceae</taxon>
        <taxon>Tangfeifania</taxon>
    </lineage>
</organism>
<dbReference type="RefSeq" id="WP_073164207.1">
    <property type="nucleotide sequence ID" value="NZ_FQZE01000001.1"/>
</dbReference>
<dbReference type="PANTHER" id="PTHR37311">
    <property type="entry name" value="2-PHOSPHOSULFOLACTATE PHOSPHATASE-RELATED"/>
    <property type="match status" value="1"/>
</dbReference>
<dbReference type="GO" id="GO:0050532">
    <property type="term" value="F:2-phosphosulfolactate phosphatase activity"/>
    <property type="evidence" value="ECO:0007669"/>
    <property type="project" value="UniProtKB-EC"/>
</dbReference>
<dbReference type="Pfam" id="PF04029">
    <property type="entry name" value="2-ph_phosp"/>
    <property type="match status" value="1"/>
</dbReference>
<dbReference type="PANTHER" id="PTHR37311:SF1">
    <property type="entry name" value="2-PHOSPHOSULFOLACTATE PHOSPHATASE-RELATED"/>
    <property type="match status" value="1"/>
</dbReference>
<dbReference type="InterPro" id="IPR036702">
    <property type="entry name" value="ComB-like_sf"/>
</dbReference>
<dbReference type="InterPro" id="IPR005238">
    <property type="entry name" value="ComB-like"/>
</dbReference>
<keyword evidence="6" id="KW-0460">Magnesium</keyword>
<evidence type="ECO:0000256" key="7">
    <source>
        <dbReference type="ARBA" id="ARBA00033711"/>
    </source>
</evidence>
<keyword evidence="9" id="KW-1185">Reference proteome</keyword>
<dbReference type="OrthoDB" id="4913at2"/>
<sequence>MDVQILQLLEGARDARGLTVIIDVFRAFSTACYAYGKDAAKIIPVGNIEKAYQLKKENPKFILMGEREEKKPTGFDFGNSPSLLSSANLSGKTIVHTTSSGTQGIEAALRADEVITGSFVNASAIVQYIRNQNPETVSLVCMGYACEYPTDEDTLCAEYIKNELLGHDNDFARMKKIIRRGSGKRFFEPENQEWAPSNDFELCLQRDIFDFILKVKNEGSINYLQKVRVAEKTNTITQ</sequence>
<dbReference type="GO" id="GO:0050545">
    <property type="term" value="F:sulfopyruvate decarboxylase activity"/>
    <property type="evidence" value="ECO:0007669"/>
    <property type="project" value="TreeGrafter"/>
</dbReference>
<comment type="cofactor">
    <cofactor evidence="1">
        <name>Mg(2+)</name>
        <dbReference type="ChEBI" id="CHEBI:18420"/>
    </cofactor>
</comment>
<dbReference type="SUPFAM" id="SSF142823">
    <property type="entry name" value="ComB-like"/>
    <property type="match status" value="1"/>
</dbReference>
<protein>
    <recommendedName>
        <fullName evidence="4">Probable 2-phosphosulfolactate phosphatase</fullName>
        <ecNumber evidence="3">3.1.3.71</ecNumber>
    </recommendedName>
</protein>